<dbReference type="PROSITE" id="PS50046">
    <property type="entry name" value="PHYTOCHROME_2"/>
    <property type="match status" value="2"/>
</dbReference>
<keyword evidence="7" id="KW-0418">Kinase</keyword>
<dbReference type="EC" id="2.7.13.3" evidence="3"/>
<keyword evidence="5" id="KW-0808">Transferase</keyword>
<dbReference type="SMART" id="SM00065">
    <property type="entry name" value="GAF"/>
    <property type="match status" value="3"/>
</dbReference>
<dbReference type="SMART" id="SM00388">
    <property type="entry name" value="HisKA"/>
    <property type="match status" value="1"/>
</dbReference>
<dbReference type="PROSITE" id="PS50109">
    <property type="entry name" value="HIS_KIN"/>
    <property type="match status" value="1"/>
</dbReference>
<evidence type="ECO:0000259" key="12">
    <source>
        <dbReference type="PROSITE" id="PS50109"/>
    </source>
</evidence>
<dbReference type="CDD" id="cd00082">
    <property type="entry name" value="HisKA"/>
    <property type="match status" value="1"/>
</dbReference>
<reference evidence="13 14" key="1">
    <citation type="submission" date="2024-09" db="EMBL/GenBank/DDBJ databases">
        <title>Floridaenema gen nov. (Aerosakkonemataceae, Aerosakkonematales ord. nov., Cyanobacteria) from benthic tropical and subtropical fresh waters, with the description of four new species.</title>
        <authorList>
            <person name="Moretto J.A."/>
            <person name="Berthold D.E."/>
            <person name="Lefler F.W."/>
            <person name="Huang I.-S."/>
            <person name="Laughinghouse H. IV."/>
        </authorList>
    </citation>
    <scope>NUCLEOTIDE SEQUENCE [LARGE SCALE GENOMIC DNA]</scope>
    <source>
        <strain evidence="13 14">BLCC-F154</strain>
    </source>
</reference>
<comment type="catalytic activity">
    <reaction evidence="1">
        <text>ATP + protein L-histidine = ADP + protein N-phospho-L-histidine.</text>
        <dbReference type="EC" id="2.7.13.3"/>
    </reaction>
</comment>
<dbReference type="EMBL" id="JBHFNS010000010">
    <property type="protein sequence ID" value="MFB2933717.1"/>
    <property type="molecule type" value="Genomic_DNA"/>
</dbReference>
<keyword evidence="14" id="KW-1185">Reference proteome</keyword>
<evidence type="ECO:0000256" key="7">
    <source>
        <dbReference type="ARBA" id="ARBA00022777"/>
    </source>
</evidence>
<evidence type="ECO:0000256" key="3">
    <source>
        <dbReference type="ARBA" id="ARBA00012438"/>
    </source>
</evidence>
<dbReference type="InterPro" id="IPR003018">
    <property type="entry name" value="GAF"/>
</dbReference>
<feature type="domain" description="Phytochrome chromophore attachment site" evidence="11">
    <location>
        <begin position="32"/>
        <end position="200"/>
    </location>
</feature>
<dbReference type="InterPro" id="IPR036890">
    <property type="entry name" value="HATPase_C_sf"/>
</dbReference>
<accession>A0ABV4Y4M6</accession>
<dbReference type="SMART" id="SM00387">
    <property type="entry name" value="HATPase_c"/>
    <property type="match status" value="1"/>
</dbReference>
<keyword evidence="4" id="KW-0597">Phosphoprotein</keyword>
<dbReference type="Pfam" id="PF00360">
    <property type="entry name" value="PHY"/>
    <property type="match status" value="1"/>
</dbReference>
<keyword evidence="9" id="KW-0902">Two-component regulatory system</keyword>
<dbReference type="SUPFAM" id="SSF55874">
    <property type="entry name" value="ATPase domain of HSP90 chaperone/DNA topoisomerase II/histidine kinase"/>
    <property type="match status" value="1"/>
</dbReference>
<sequence>MPFTSNSQASKPSISQTALLHRMTNRIRQSLDLQEILTATVAEIRAFLETDRVMIYRFHPDSSGEVIAESIAENRLPSLLGLNFPADDIPVTAREMFVSARQRSMVNVATGEIGLSPLDCPDTGQALEVEDIRYRPVDPCHIEYLTAMGVKSSVVVPILQYDINSQESKPKLWGLLVSHHADPKTISPSELDTVQQIADQVSIAIAQSNLLTQARQQARREAAINQVSINLHRLNTIKLEEALAETVAIFQGNGGRLYIALDKAYSPQIYTCGDAPIFEEKSQYLLEEHPIWQQKFSPKRATATAKNVWAIADLYQDPELSQLAAIFQPTQIRGLLVISLEYRQQFLGYLTVFRHEIDKETLWAGRFDPDNRQLYPRRSFAAWLELKKGLALDWKPEELELATALGTEFSMAVQQYQLYRKVQLLNADLDRQVKERTAQLQHSLIFANLLKQITDQIRSTLDFKTILQTIVREVRQLLNTDRVIIYQFTKQWHGEVVVESVIGNCLSILGFTGPEDCFPDEVAVLYQQGRVGSINNVSQVNITPCHYEFLQSINVQANLVVPIRMGNLLWGLLVAHQCQSPRVWLTPEIDLLQQLADQAAIAIQQAQLYQQTRTSAELEQAKAKQLEQVLIDLQKTQAQLIQTEKMSSLGQLVAGVAHEINNPVNFIFGNLTYASDYCHDLLELLQLYLKHHPEPHPEIQKKAEEIDVEFVANDLPKLLNSMKVGADRIRQLVLSLRNFSRLDESDIKPVDIHEGIDSTLMILQHRLKPKSGHSGIQIIKDYDDLPLVECYAGQLNQVFMNLLSNAIDALEAKAKSEEKPDPINNDNSDELKIEISTKVLKNNLVRIIIADNALGIPPNVKTRIFDPFFTTKEPGKGTGLGLAISYQIIVQKHHGKLKCSSQPEMGTQFLIEIPIQQIVKTS</sequence>
<evidence type="ECO:0000259" key="11">
    <source>
        <dbReference type="PROSITE" id="PS50046"/>
    </source>
</evidence>
<evidence type="ECO:0000256" key="5">
    <source>
        <dbReference type="ARBA" id="ARBA00022679"/>
    </source>
</evidence>
<feature type="domain" description="Phytochrome chromophore attachment site" evidence="11">
    <location>
        <begin position="462"/>
        <end position="598"/>
    </location>
</feature>
<comment type="similarity">
    <text evidence="2">In the N-terminal section; belongs to the phytochrome family.</text>
</comment>
<keyword evidence="10" id="KW-0175">Coiled coil</keyword>
<dbReference type="InterPro" id="IPR003661">
    <property type="entry name" value="HisK_dim/P_dom"/>
</dbReference>
<dbReference type="Gene3D" id="3.30.450.40">
    <property type="match status" value="3"/>
</dbReference>
<dbReference type="InterPro" id="IPR029016">
    <property type="entry name" value="GAF-like_dom_sf"/>
</dbReference>
<dbReference type="InterPro" id="IPR016132">
    <property type="entry name" value="Phyto_chromo_attachment"/>
</dbReference>
<evidence type="ECO:0000256" key="4">
    <source>
        <dbReference type="ARBA" id="ARBA00022553"/>
    </source>
</evidence>
<dbReference type="RefSeq" id="WP_413255253.1">
    <property type="nucleotide sequence ID" value="NZ_JBHFNS010000010.1"/>
</dbReference>
<dbReference type="Pfam" id="PF02518">
    <property type="entry name" value="HATPase_c"/>
    <property type="match status" value="1"/>
</dbReference>
<dbReference type="Pfam" id="PF01590">
    <property type="entry name" value="GAF"/>
    <property type="match status" value="2"/>
</dbReference>
<dbReference type="Proteomes" id="UP001576776">
    <property type="component" value="Unassembled WGS sequence"/>
</dbReference>
<gene>
    <name evidence="13" type="ORF">ACE1B6_00405</name>
</gene>
<evidence type="ECO:0000256" key="9">
    <source>
        <dbReference type="ARBA" id="ARBA00023012"/>
    </source>
</evidence>
<protein>
    <recommendedName>
        <fullName evidence="3">histidine kinase</fullName>
        <ecNumber evidence="3">2.7.13.3</ecNumber>
    </recommendedName>
</protein>
<dbReference type="PANTHER" id="PTHR43065">
    <property type="entry name" value="SENSOR HISTIDINE KINASE"/>
    <property type="match status" value="1"/>
</dbReference>
<evidence type="ECO:0000256" key="6">
    <source>
        <dbReference type="ARBA" id="ARBA00022741"/>
    </source>
</evidence>
<dbReference type="Gene3D" id="1.10.287.130">
    <property type="match status" value="1"/>
</dbReference>
<dbReference type="SUPFAM" id="SSF47384">
    <property type="entry name" value="Homodimeric domain of signal transducing histidine kinase"/>
    <property type="match status" value="1"/>
</dbReference>
<feature type="coiled-coil region" evidence="10">
    <location>
        <begin position="616"/>
        <end position="643"/>
    </location>
</feature>
<feature type="domain" description="Histidine kinase" evidence="12">
    <location>
        <begin position="655"/>
        <end position="917"/>
    </location>
</feature>
<proteinExistence type="inferred from homology"/>
<dbReference type="SUPFAM" id="SSF55781">
    <property type="entry name" value="GAF domain-like"/>
    <property type="match status" value="3"/>
</dbReference>
<dbReference type="InterPro" id="IPR005467">
    <property type="entry name" value="His_kinase_dom"/>
</dbReference>
<dbReference type="Gene3D" id="3.30.565.10">
    <property type="entry name" value="Histidine kinase-like ATPase, C-terminal domain"/>
    <property type="match status" value="1"/>
</dbReference>
<dbReference type="PANTHER" id="PTHR43065:SF10">
    <property type="entry name" value="PEROXIDE STRESS-ACTIVATED HISTIDINE KINASE MAK3"/>
    <property type="match status" value="1"/>
</dbReference>
<dbReference type="InterPro" id="IPR036097">
    <property type="entry name" value="HisK_dim/P_sf"/>
</dbReference>
<keyword evidence="6" id="KW-0547">Nucleotide-binding</keyword>
<evidence type="ECO:0000256" key="2">
    <source>
        <dbReference type="ARBA" id="ARBA00006402"/>
    </source>
</evidence>
<dbReference type="InterPro" id="IPR004358">
    <property type="entry name" value="Sig_transdc_His_kin-like_C"/>
</dbReference>
<dbReference type="InterPro" id="IPR003594">
    <property type="entry name" value="HATPase_dom"/>
</dbReference>
<evidence type="ECO:0000313" key="13">
    <source>
        <dbReference type="EMBL" id="MFB2933717.1"/>
    </source>
</evidence>
<dbReference type="InterPro" id="IPR013515">
    <property type="entry name" value="Phytochrome_cen-reg"/>
</dbReference>
<evidence type="ECO:0000256" key="1">
    <source>
        <dbReference type="ARBA" id="ARBA00000085"/>
    </source>
</evidence>
<keyword evidence="8" id="KW-0067">ATP-binding</keyword>
<organism evidence="13 14">
    <name type="scientific">Floridaenema fluviatile BLCC-F154</name>
    <dbReference type="NCBI Taxonomy" id="3153640"/>
    <lineage>
        <taxon>Bacteria</taxon>
        <taxon>Bacillati</taxon>
        <taxon>Cyanobacteriota</taxon>
        <taxon>Cyanophyceae</taxon>
        <taxon>Oscillatoriophycideae</taxon>
        <taxon>Aerosakkonematales</taxon>
        <taxon>Aerosakkonemataceae</taxon>
        <taxon>Floridanema</taxon>
        <taxon>Floridanema fluviatile</taxon>
    </lineage>
</organism>
<evidence type="ECO:0000313" key="14">
    <source>
        <dbReference type="Proteomes" id="UP001576776"/>
    </source>
</evidence>
<evidence type="ECO:0000256" key="8">
    <source>
        <dbReference type="ARBA" id="ARBA00022840"/>
    </source>
</evidence>
<evidence type="ECO:0000256" key="10">
    <source>
        <dbReference type="SAM" id="Coils"/>
    </source>
</evidence>
<comment type="caution">
    <text evidence="13">The sequence shown here is derived from an EMBL/GenBank/DDBJ whole genome shotgun (WGS) entry which is preliminary data.</text>
</comment>
<dbReference type="PRINTS" id="PR00344">
    <property type="entry name" value="BCTRLSENSOR"/>
</dbReference>
<name>A0ABV4Y4M6_9CYAN</name>